<sequence>MTKEKVVTTLTELEDEKCINSSFIRDEDERPKVAYNEFSDDIPVISLLGIDDDENERAHIRRKITEACETWGIFQVTDHGVDVKLISEMARLSTEFFNLPSHEKQRFDTSGGKPGSFFVSSPFKGELVQNWRETVTQCTYPIKSGDYTLWPDKPDGWRKVTKDYSDKMMGLSHGLLGLLSEAMGLETEALSKACVEMDQRVMINYYPKCPQPDLTLGLLRHTDPGTITLLYQDQVGGLQATRDDGVTWITVPPVPGALVVNLGDHAYYVSNGRFTSAEHRAVVNSNQGRLSIATFQYPTAEAPVYPLTISDGEKPVMEEAITFAEMYRRKMSKDLELPRLKKLDNKLDRSKLEARPINEIFI</sequence>
<keyword evidence="6 9" id="KW-0560">Oxidoreductase</keyword>
<reference evidence="11" key="1">
    <citation type="submission" date="2024-03" db="EMBL/GenBank/DDBJ databases">
        <title>WGS assembly of Saponaria officinalis var. Norfolk2.</title>
        <authorList>
            <person name="Jenkins J."/>
            <person name="Shu S."/>
            <person name="Grimwood J."/>
            <person name="Barry K."/>
            <person name="Goodstein D."/>
            <person name="Schmutz J."/>
            <person name="Leebens-Mack J."/>
            <person name="Osbourn A."/>
        </authorList>
    </citation>
    <scope>NUCLEOTIDE SEQUENCE [LARGE SCALE GENOMIC DNA]</scope>
    <source>
        <strain evidence="11">JIC</strain>
    </source>
</reference>
<feature type="domain" description="Fe2OG dioxygenase" evidence="10">
    <location>
        <begin position="197"/>
        <end position="298"/>
    </location>
</feature>
<dbReference type="EMBL" id="JBDFQZ010000013">
    <property type="protein sequence ID" value="KAK9670465.1"/>
    <property type="molecule type" value="Genomic_DNA"/>
</dbReference>
<evidence type="ECO:0000256" key="7">
    <source>
        <dbReference type="ARBA" id="ARBA00023004"/>
    </source>
</evidence>
<dbReference type="AlphaFoldDB" id="A0AAW1H258"/>
<dbReference type="GO" id="GO:0046872">
    <property type="term" value="F:metal ion binding"/>
    <property type="evidence" value="ECO:0007669"/>
    <property type="project" value="UniProtKB-KW"/>
</dbReference>
<accession>A0AAW1H258</accession>
<dbReference type="Pfam" id="PF03171">
    <property type="entry name" value="2OG-FeII_Oxy"/>
    <property type="match status" value="1"/>
</dbReference>
<comment type="pathway">
    <text evidence="2">Secondary metabolite biosynthesis; flavonoid biosynthesis.</text>
</comment>
<evidence type="ECO:0000256" key="8">
    <source>
        <dbReference type="ARBA" id="ARBA00023241"/>
    </source>
</evidence>
<evidence type="ECO:0000256" key="3">
    <source>
        <dbReference type="ARBA" id="ARBA00008056"/>
    </source>
</evidence>
<evidence type="ECO:0000256" key="6">
    <source>
        <dbReference type="ARBA" id="ARBA00023002"/>
    </source>
</evidence>
<dbReference type="Gene3D" id="2.60.120.330">
    <property type="entry name" value="B-lactam Antibiotic, Isopenicillin N Synthase, Chain"/>
    <property type="match status" value="1"/>
</dbReference>
<keyword evidence="8" id="KW-0284">Flavonoid biosynthesis</keyword>
<keyword evidence="5" id="KW-0847">Vitamin C</keyword>
<dbReference type="GO" id="GO:0009813">
    <property type="term" value="P:flavonoid biosynthetic process"/>
    <property type="evidence" value="ECO:0007669"/>
    <property type="project" value="UniProtKB-KW"/>
</dbReference>
<dbReference type="InterPro" id="IPR026992">
    <property type="entry name" value="DIOX_N"/>
</dbReference>
<keyword evidence="7 9" id="KW-0408">Iron</keyword>
<dbReference type="GO" id="GO:0016491">
    <property type="term" value="F:oxidoreductase activity"/>
    <property type="evidence" value="ECO:0007669"/>
    <property type="project" value="UniProtKB-KW"/>
</dbReference>
<dbReference type="InterPro" id="IPR027443">
    <property type="entry name" value="IPNS-like_sf"/>
</dbReference>
<evidence type="ECO:0000256" key="9">
    <source>
        <dbReference type="RuleBase" id="RU003682"/>
    </source>
</evidence>
<comment type="caution">
    <text evidence="11">The sequence shown here is derived from an EMBL/GenBank/DDBJ whole genome shotgun (WGS) entry which is preliminary data.</text>
</comment>
<evidence type="ECO:0000256" key="1">
    <source>
        <dbReference type="ARBA" id="ARBA00001961"/>
    </source>
</evidence>
<keyword evidence="4 9" id="KW-0479">Metal-binding</keyword>
<gene>
    <name evidence="11" type="ORF">RND81_13G204000</name>
</gene>
<comment type="similarity">
    <text evidence="3 9">Belongs to the iron/ascorbate-dependent oxidoreductase family.</text>
</comment>
<evidence type="ECO:0000256" key="4">
    <source>
        <dbReference type="ARBA" id="ARBA00022723"/>
    </source>
</evidence>
<evidence type="ECO:0000259" key="10">
    <source>
        <dbReference type="PROSITE" id="PS51471"/>
    </source>
</evidence>
<evidence type="ECO:0000313" key="11">
    <source>
        <dbReference type="EMBL" id="KAK9670465.1"/>
    </source>
</evidence>
<protein>
    <recommendedName>
        <fullName evidence="10">Fe2OG dioxygenase domain-containing protein</fullName>
    </recommendedName>
</protein>
<organism evidence="11 12">
    <name type="scientific">Saponaria officinalis</name>
    <name type="common">Common soapwort</name>
    <name type="synonym">Lychnis saponaria</name>
    <dbReference type="NCBI Taxonomy" id="3572"/>
    <lineage>
        <taxon>Eukaryota</taxon>
        <taxon>Viridiplantae</taxon>
        <taxon>Streptophyta</taxon>
        <taxon>Embryophyta</taxon>
        <taxon>Tracheophyta</taxon>
        <taxon>Spermatophyta</taxon>
        <taxon>Magnoliopsida</taxon>
        <taxon>eudicotyledons</taxon>
        <taxon>Gunneridae</taxon>
        <taxon>Pentapetalae</taxon>
        <taxon>Caryophyllales</taxon>
        <taxon>Caryophyllaceae</taxon>
        <taxon>Caryophylleae</taxon>
        <taxon>Saponaria</taxon>
    </lineage>
</organism>
<dbReference type="FunFam" id="2.60.120.330:FF:000016">
    <property type="entry name" value="Naringenin,2-oxoglutarate 3-dioxygenase"/>
    <property type="match status" value="1"/>
</dbReference>
<evidence type="ECO:0000256" key="2">
    <source>
        <dbReference type="ARBA" id="ARBA00004966"/>
    </source>
</evidence>
<dbReference type="InterPro" id="IPR044861">
    <property type="entry name" value="IPNS-like_FE2OG_OXY"/>
</dbReference>
<dbReference type="PROSITE" id="PS51471">
    <property type="entry name" value="FE2OG_OXY"/>
    <property type="match status" value="1"/>
</dbReference>
<keyword evidence="12" id="KW-1185">Reference proteome</keyword>
<dbReference type="PANTHER" id="PTHR47991">
    <property type="entry name" value="OXOGLUTARATE/IRON-DEPENDENT DIOXYGENASE"/>
    <property type="match status" value="1"/>
</dbReference>
<proteinExistence type="inferred from homology"/>
<name>A0AAW1H258_SAPOF</name>
<dbReference type="InterPro" id="IPR050295">
    <property type="entry name" value="Plant_2OG-oxidoreductases"/>
</dbReference>
<dbReference type="InterPro" id="IPR005123">
    <property type="entry name" value="Oxoglu/Fe-dep_dioxygenase_dom"/>
</dbReference>
<dbReference type="Pfam" id="PF14226">
    <property type="entry name" value="DIOX_N"/>
    <property type="match status" value="1"/>
</dbReference>
<dbReference type="GO" id="GO:0031418">
    <property type="term" value="F:L-ascorbic acid binding"/>
    <property type="evidence" value="ECO:0007669"/>
    <property type="project" value="UniProtKB-KW"/>
</dbReference>
<evidence type="ECO:0000256" key="5">
    <source>
        <dbReference type="ARBA" id="ARBA00022896"/>
    </source>
</evidence>
<dbReference type="Proteomes" id="UP001443914">
    <property type="component" value="Unassembled WGS sequence"/>
</dbReference>
<evidence type="ECO:0000313" key="12">
    <source>
        <dbReference type="Proteomes" id="UP001443914"/>
    </source>
</evidence>
<comment type="cofactor">
    <cofactor evidence="1">
        <name>L-ascorbate</name>
        <dbReference type="ChEBI" id="CHEBI:38290"/>
    </cofactor>
</comment>
<dbReference type="SUPFAM" id="SSF51197">
    <property type="entry name" value="Clavaminate synthase-like"/>
    <property type="match status" value="1"/>
</dbReference>